<evidence type="ECO:0000313" key="5">
    <source>
        <dbReference type="EMBL" id="BCJ97881.1"/>
    </source>
</evidence>
<keyword evidence="2" id="KW-1133">Transmembrane helix</keyword>
<keyword evidence="2" id="KW-0812">Transmembrane</keyword>
<feature type="transmembrane region" description="Helical" evidence="2">
    <location>
        <begin position="483"/>
        <end position="505"/>
    </location>
</feature>
<dbReference type="Pfam" id="PF09822">
    <property type="entry name" value="ABC_transp_aux"/>
    <property type="match status" value="1"/>
</dbReference>
<feature type="region of interest" description="Disordered" evidence="1">
    <location>
        <begin position="1"/>
        <end position="34"/>
    </location>
</feature>
<dbReference type="InterPro" id="IPR055396">
    <property type="entry name" value="DUF7088"/>
</dbReference>
<feature type="compositionally biased region" description="Basic and acidic residues" evidence="1">
    <location>
        <begin position="1"/>
        <end position="11"/>
    </location>
</feature>
<evidence type="ECO:0000259" key="3">
    <source>
        <dbReference type="Pfam" id="PF09822"/>
    </source>
</evidence>
<feature type="transmembrane region" description="Helical" evidence="2">
    <location>
        <begin position="51"/>
        <end position="73"/>
    </location>
</feature>
<evidence type="ECO:0000256" key="1">
    <source>
        <dbReference type="SAM" id="MobiDB-lite"/>
    </source>
</evidence>
<reference evidence="5 6" key="1">
    <citation type="submission" date="2020-08" db="EMBL/GenBank/DDBJ databases">
        <title>Draft genome sequencing of an Anaerocolumna strain isolated from anoxic soil subjected to BSD treatment.</title>
        <authorList>
            <person name="Uek A."/>
            <person name="Tonouchi A."/>
        </authorList>
    </citation>
    <scope>NUCLEOTIDE SEQUENCE [LARGE SCALE GENOMIC DNA]</scope>
    <source>
        <strain evidence="5 6">CTTW</strain>
    </source>
</reference>
<dbReference type="InterPro" id="IPR019196">
    <property type="entry name" value="ABC_transp_unknown"/>
</dbReference>
<dbReference type="EMBL" id="AP023368">
    <property type="protein sequence ID" value="BCJ97881.1"/>
    <property type="molecule type" value="Genomic_DNA"/>
</dbReference>
<feature type="domain" description="DUF7088" evidence="4">
    <location>
        <begin position="85"/>
        <end position="170"/>
    </location>
</feature>
<keyword evidence="2" id="KW-0472">Membrane</keyword>
<evidence type="ECO:0008006" key="7">
    <source>
        <dbReference type="Google" id="ProtNLM"/>
    </source>
</evidence>
<dbReference type="Proteomes" id="UP000515703">
    <property type="component" value="Chromosome"/>
</dbReference>
<dbReference type="AlphaFoldDB" id="A0A7I8DKR8"/>
<feature type="domain" description="ABC-type uncharacterised transport system" evidence="3">
    <location>
        <begin position="220"/>
        <end position="449"/>
    </location>
</feature>
<evidence type="ECO:0000256" key="2">
    <source>
        <dbReference type="SAM" id="Phobius"/>
    </source>
</evidence>
<gene>
    <name evidence="5" type="ORF">bsdcttw_09220</name>
</gene>
<reference evidence="5 6" key="2">
    <citation type="submission" date="2020-08" db="EMBL/GenBank/DDBJ databases">
        <authorList>
            <person name="Ueki A."/>
            <person name="Tonouchi A."/>
        </authorList>
    </citation>
    <scope>NUCLEOTIDE SEQUENCE [LARGE SCALE GENOMIC DNA]</scope>
    <source>
        <strain evidence="5 6">CTTW</strain>
    </source>
</reference>
<dbReference type="SUPFAM" id="SSF52317">
    <property type="entry name" value="Class I glutamine amidotransferase-like"/>
    <property type="match status" value="1"/>
</dbReference>
<evidence type="ECO:0000259" key="4">
    <source>
        <dbReference type="Pfam" id="PF23357"/>
    </source>
</evidence>
<dbReference type="Pfam" id="PF23357">
    <property type="entry name" value="DUF7088"/>
    <property type="match status" value="1"/>
</dbReference>
<feature type="compositionally biased region" description="Low complexity" evidence="1">
    <location>
        <begin position="13"/>
        <end position="23"/>
    </location>
</feature>
<dbReference type="KEGG" id="acht:bsdcttw_09220"/>
<protein>
    <recommendedName>
        <fullName evidence="7">ABC-type uncharacterized transport system domain-containing protein</fullName>
    </recommendedName>
</protein>
<evidence type="ECO:0000313" key="6">
    <source>
        <dbReference type="Proteomes" id="UP000515703"/>
    </source>
</evidence>
<dbReference type="InterPro" id="IPR029062">
    <property type="entry name" value="Class_I_gatase-like"/>
</dbReference>
<dbReference type="RefSeq" id="WP_185258257.1">
    <property type="nucleotide sequence ID" value="NZ_AP023368.1"/>
</dbReference>
<proteinExistence type="predicted"/>
<name>A0A7I8DKR8_9FIRM</name>
<keyword evidence="6" id="KW-1185">Reference proteome</keyword>
<accession>A0A7I8DKR8</accession>
<sequence>MSDLNENKNLDSENVVVETNETEQNYNPETAKTPGTMDKIKASFTSRKFRGGAYATAVSAVVIVIVIILNVIISQLDLKIDVTKDSKYTLTSVTKNYVKGVKDDITIYYLVQTGQENKTTKQIIEQYPQVSKNIKVVYKDPILYPNFASKYVDDKVTNNSVLVVNNTNNRVKYVDSNSMVVSQMDYQTYQSYQTGIDVEGQVTSALQYVTTDNLPVMYAVTGHGETDLSASITTALKKINVTENTLNTITTEKIPEDCSVLLINAPQKDYSADEVKMIKDYLSNGGHAIIYTDYQASSLDNFNGLLEYYGVSTVPGIVVEGDRDHYMGQYINYLVPNIETHDITSSLKTGSTYVVAPQASGLKKSDSARSTIEVSPLLTTSDKAYSKTDVSSTKAEKESKDIDGPFNLGLAVTEKYNDKEAKLIVYGSPVLIDESTVSVSSLGNLDLFLNTVNYVTDKKDTLSVRTVSTEQQYLNVTASKATLWSILIVGVLPILVLCSGGYVVLRRRKK</sequence>
<organism evidence="5 6">
    <name type="scientific">Anaerocolumna chitinilytica</name>
    <dbReference type="NCBI Taxonomy" id="1727145"/>
    <lineage>
        <taxon>Bacteria</taxon>
        <taxon>Bacillati</taxon>
        <taxon>Bacillota</taxon>
        <taxon>Clostridia</taxon>
        <taxon>Lachnospirales</taxon>
        <taxon>Lachnospiraceae</taxon>
        <taxon>Anaerocolumna</taxon>
    </lineage>
</organism>